<dbReference type="Gene3D" id="2.40.50.140">
    <property type="entry name" value="Nucleic acid-binding proteins"/>
    <property type="match status" value="1"/>
</dbReference>
<dbReference type="PRINTS" id="PR01042">
    <property type="entry name" value="TRNASYNTHASP"/>
</dbReference>
<dbReference type="InterPro" id="IPR004364">
    <property type="entry name" value="Aa-tRNA-synt_II"/>
</dbReference>
<dbReference type="GO" id="GO:0005829">
    <property type="term" value="C:cytosol"/>
    <property type="evidence" value="ECO:0007669"/>
    <property type="project" value="TreeGrafter"/>
</dbReference>
<dbReference type="Gene3D" id="3.30.930.10">
    <property type="entry name" value="Bira Bifunctional Protein, Domain 2"/>
    <property type="match status" value="1"/>
</dbReference>
<evidence type="ECO:0000256" key="2">
    <source>
        <dbReference type="ARBA" id="ARBA00005312"/>
    </source>
</evidence>
<dbReference type="Proteomes" id="UP000286134">
    <property type="component" value="Unassembled WGS sequence"/>
</dbReference>
<dbReference type="HAMAP" id="MF_02075">
    <property type="entry name" value="Asp_tRNA_synth_type2"/>
    <property type="match status" value="1"/>
</dbReference>
<feature type="region of interest" description="Disordered" evidence="12">
    <location>
        <begin position="1"/>
        <end position="62"/>
    </location>
</feature>
<name>A0A420HQA4_9PEZI</name>
<dbReference type="FunFam" id="3.30.930.10:FF:000038">
    <property type="entry name" value="Aspartate--tRNA ligase"/>
    <property type="match status" value="1"/>
</dbReference>
<dbReference type="EC" id="6.1.1.12" evidence="3"/>
<evidence type="ECO:0000256" key="9">
    <source>
        <dbReference type="ARBA" id="ARBA00023146"/>
    </source>
</evidence>
<keyword evidence="8" id="KW-0648">Protein biosynthesis</keyword>
<evidence type="ECO:0000256" key="10">
    <source>
        <dbReference type="ARBA" id="ARBA00047904"/>
    </source>
</evidence>
<feature type="compositionally biased region" description="Polar residues" evidence="12">
    <location>
        <begin position="51"/>
        <end position="62"/>
    </location>
</feature>
<comment type="catalytic activity">
    <reaction evidence="10">
        <text>tRNA(Asp) + L-aspartate + ATP = L-aspartyl-tRNA(Asp) + AMP + diphosphate</text>
        <dbReference type="Rhea" id="RHEA:19649"/>
        <dbReference type="Rhea" id="RHEA-COMP:9660"/>
        <dbReference type="Rhea" id="RHEA-COMP:9678"/>
        <dbReference type="ChEBI" id="CHEBI:29991"/>
        <dbReference type="ChEBI" id="CHEBI:30616"/>
        <dbReference type="ChEBI" id="CHEBI:33019"/>
        <dbReference type="ChEBI" id="CHEBI:78442"/>
        <dbReference type="ChEBI" id="CHEBI:78516"/>
        <dbReference type="ChEBI" id="CHEBI:456215"/>
        <dbReference type="EC" id="6.1.1.12"/>
    </reaction>
</comment>
<sequence length="581" mass="64645">MASSGIAITPDKDVSSAAVSKKGAKKAEAKAKKEAEKARKAAEREASVASGSANSNEDTAKQNYGSINNSLKIASVPIHLRDLSKDHVGSTFKLRVWIQNARMQGAKMAFLELREEGPWTVQGVVAANSEGTVSKQMVKWIGGLKLESFVMIEAEVKKPLEPVKSCKVSEIELHLVKLYLVAPAPEMLGLGLAVANRAVGRLDEEDSAETDNEGNFVTLLLFSNHLQKKLMRLVGMSLNDAIPLASLATHLNNPAMHKRAPVSQAIADIRIAVEDLFCEYLRERRFKRFHPPSLIGAASEGGANVFRLQYFEKEAFLAQSPQFYKQFEIAGGRKRVFCVSPVFRAENSNTPRHMTEFTGLDLEMEIEEHYHEVLEILEGVFLYIFKELSTRYREEIELVRSIYHSEELLLPEPGIVVRLTFAEGQALLRAEGPEEFRHISDDEDMSTPQEKALGALVRKKYKTDFYVLDKFPTAARPFYAMPDPENPAVTNAYDFMIRGQEILSGGQRIHLPCELEASIRSKGLDPNQPGIKEYVDIFKSVGVPPHGGGGIGLDRVVAWYLNLPSVHLACDYPRTPKRLNP</sequence>
<dbReference type="PANTHER" id="PTHR43450:SF1">
    <property type="entry name" value="ASPARTATE--TRNA LIGASE, CYTOPLASMIC"/>
    <property type="match status" value="1"/>
</dbReference>
<proteinExistence type="inferred from homology"/>
<keyword evidence="5 14" id="KW-0436">Ligase</keyword>
<dbReference type="GO" id="GO:0004815">
    <property type="term" value="F:aspartate-tRNA ligase activity"/>
    <property type="evidence" value="ECO:0007669"/>
    <property type="project" value="UniProtKB-EC"/>
</dbReference>
<dbReference type="OrthoDB" id="372395at2759"/>
<evidence type="ECO:0000259" key="13">
    <source>
        <dbReference type="PROSITE" id="PS50862"/>
    </source>
</evidence>
<dbReference type="InterPro" id="IPR004523">
    <property type="entry name" value="Asp-tRNA_synthase_2"/>
</dbReference>
<evidence type="ECO:0000313" key="14">
    <source>
        <dbReference type="EMBL" id="RKF59615.1"/>
    </source>
</evidence>
<keyword evidence="9" id="KW-0030">Aminoacyl-tRNA synthetase</keyword>
<evidence type="ECO:0000256" key="12">
    <source>
        <dbReference type="SAM" id="MobiDB-lite"/>
    </source>
</evidence>
<comment type="similarity">
    <text evidence="2">Belongs to the class-II aminoacyl-tRNA synthetase family. Type 2 subfamily.</text>
</comment>
<keyword evidence="7" id="KW-0067">ATP-binding</keyword>
<evidence type="ECO:0000256" key="4">
    <source>
        <dbReference type="ARBA" id="ARBA00022490"/>
    </source>
</evidence>
<evidence type="ECO:0000256" key="5">
    <source>
        <dbReference type="ARBA" id="ARBA00022598"/>
    </source>
</evidence>
<dbReference type="InterPro" id="IPR012340">
    <property type="entry name" value="NA-bd_OB-fold"/>
</dbReference>
<dbReference type="PROSITE" id="PS50862">
    <property type="entry name" value="AA_TRNA_LIGASE_II"/>
    <property type="match status" value="1"/>
</dbReference>
<dbReference type="GO" id="GO:0003723">
    <property type="term" value="F:RNA binding"/>
    <property type="evidence" value="ECO:0007669"/>
    <property type="project" value="TreeGrafter"/>
</dbReference>
<dbReference type="InterPro" id="IPR006195">
    <property type="entry name" value="aa-tRNA-synth_II"/>
</dbReference>
<feature type="domain" description="Aminoacyl-transfer RNA synthetases class-II family profile" evidence="13">
    <location>
        <begin position="269"/>
        <end position="581"/>
    </location>
</feature>
<dbReference type="GO" id="GO:0005524">
    <property type="term" value="F:ATP binding"/>
    <property type="evidence" value="ECO:0007669"/>
    <property type="project" value="UniProtKB-KW"/>
</dbReference>
<evidence type="ECO:0000256" key="6">
    <source>
        <dbReference type="ARBA" id="ARBA00022741"/>
    </source>
</evidence>
<keyword evidence="15" id="KW-1185">Reference proteome</keyword>
<evidence type="ECO:0000313" key="15">
    <source>
        <dbReference type="Proteomes" id="UP000286134"/>
    </source>
</evidence>
<organism evidence="14 15">
    <name type="scientific">Erysiphe neolycopersici</name>
    <dbReference type="NCBI Taxonomy" id="212602"/>
    <lineage>
        <taxon>Eukaryota</taxon>
        <taxon>Fungi</taxon>
        <taxon>Dikarya</taxon>
        <taxon>Ascomycota</taxon>
        <taxon>Pezizomycotina</taxon>
        <taxon>Leotiomycetes</taxon>
        <taxon>Erysiphales</taxon>
        <taxon>Erysiphaceae</taxon>
        <taxon>Erysiphe</taxon>
    </lineage>
</organism>
<accession>A0A420HQA4</accession>
<evidence type="ECO:0000256" key="8">
    <source>
        <dbReference type="ARBA" id="ARBA00022917"/>
    </source>
</evidence>
<dbReference type="Pfam" id="PF00152">
    <property type="entry name" value="tRNA-synt_2"/>
    <property type="match status" value="1"/>
</dbReference>
<evidence type="ECO:0000256" key="7">
    <source>
        <dbReference type="ARBA" id="ARBA00022840"/>
    </source>
</evidence>
<keyword evidence="6" id="KW-0547">Nucleotide-binding</keyword>
<protein>
    <recommendedName>
        <fullName evidence="11">Probable aspartate--tRNA ligase, cytoplasmic</fullName>
        <ecNumber evidence="3">6.1.1.12</ecNumber>
    </recommendedName>
</protein>
<dbReference type="SUPFAM" id="SSF50249">
    <property type="entry name" value="Nucleic acid-binding proteins"/>
    <property type="match status" value="1"/>
</dbReference>
<evidence type="ECO:0000256" key="1">
    <source>
        <dbReference type="ARBA" id="ARBA00004496"/>
    </source>
</evidence>
<dbReference type="CDD" id="cd04320">
    <property type="entry name" value="AspRS_cyto_N"/>
    <property type="match status" value="1"/>
</dbReference>
<gene>
    <name evidence="14" type="ORF">OnM2_058039</name>
</gene>
<dbReference type="AlphaFoldDB" id="A0A420HQA4"/>
<comment type="caution">
    <text evidence="14">The sequence shown here is derived from an EMBL/GenBank/DDBJ whole genome shotgun (WGS) entry which is preliminary data.</text>
</comment>
<evidence type="ECO:0000256" key="3">
    <source>
        <dbReference type="ARBA" id="ARBA00012841"/>
    </source>
</evidence>
<evidence type="ECO:0000256" key="11">
    <source>
        <dbReference type="ARBA" id="ARBA00070516"/>
    </source>
</evidence>
<keyword evidence="4" id="KW-0963">Cytoplasm</keyword>
<dbReference type="InterPro" id="IPR045864">
    <property type="entry name" value="aa-tRNA-synth_II/BPL/LPL"/>
</dbReference>
<dbReference type="EMBL" id="MCFK01005880">
    <property type="protein sequence ID" value="RKF59615.1"/>
    <property type="molecule type" value="Genomic_DNA"/>
</dbReference>
<dbReference type="GO" id="GO:0017101">
    <property type="term" value="C:aminoacyl-tRNA synthetase multienzyme complex"/>
    <property type="evidence" value="ECO:0007669"/>
    <property type="project" value="TreeGrafter"/>
</dbReference>
<dbReference type="STRING" id="212602.A0A420HQA4"/>
<dbReference type="GO" id="GO:0006422">
    <property type="term" value="P:aspartyl-tRNA aminoacylation"/>
    <property type="evidence" value="ECO:0007669"/>
    <property type="project" value="InterPro"/>
</dbReference>
<dbReference type="SUPFAM" id="SSF55681">
    <property type="entry name" value="Class II aaRS and biotin synthetases"/>
    <property type="match status" value="1"/>
</dbReference>
<dbReference type="PANTHER" id="PTHR43450">
    <property type="entry name" value="ASPARTYL-TRNA SYNTHETASE"/>
    <property type="match status" value="1"/>
</dbReference>
<dbReference type="InterPro" id="IPR002312">
    <property type="entry name" value="Asp/Asn-tRNA-synth_IIb"/>
</dbReference>
<dbReference type="NCBIfam" id="TIGR00458">
    <property type="entry name" value="aspS_nondisc"/>
    <property type="match status" value="1"/>
</dbReference>
<feature type="compositionally biased region" description="Basic and acidic residues" evidence="12">
    <location>
        <begin position="25"/>
        <end position="46"/>
    </location>
</feature>
<comment type="subcellular location">
    <subcellularLocation>
        <location evidence="1">Cytoplasm</location>
    </subcellularLocation>
</comment>
<reference evidence="14 15" key="1">
    <citation type="journal article" date="2018" name="BMC Genomics">
        <title>Comparative genome analyses reveal sequence features reflecting distinct modes of host-adaptation between dicot and monocot powdery mildew.</title>
        <authorList>
            <person name="Wu Y."/>
            <person name="Ma X."/>
            <person name="Pan Z."/>
            <person name="Kale S.D."/>
            <person name="Song Y."/>
            <person name="King H."/>
            <person name="Zhang Q."/>
            <person name="Presley C."/>
            <person name="Deng X."/>
            <person name="Wei C.I."/>
            <person name="Xiao S."/>
        </authorList>
    </citation>
    <scope>NUCLEOTIDE SEQUENCE [LARGE SCALE GENOMIC DNA]</scope>
    <source>
        <strain evidence="14">UMSG2</strain>
    </source>
</reference>